<dbReference type="SUPFAM" id="SSF49363">
    <property type="entry name" value="Purple acid phosphatase, N-terminal domain"/>
    <property type="match status" value="1"/>
</dbReference>
<evidence type="ECO:0000256" key="1">
    <source>
        <dbReference type="ARBA" id="ARBA00022729"/>
    </source>
</evidence>
<dbReference type="InterPro" id="IPR039331">
    <property type="entry name" value="PAPs-like"/>
</dbReference>
<dbReference type="GO" id="GO:0003993">
    <property type="term" value="F:acid phosphatase activity"/>
    <property type="evidence" value="ECO:0007669"/>
    <property type="project" value="InterPro"/>
</dbReference>
<sequence length="200" mass="22801">MTIHRHCCHCRCISITVSTGCSSPLSLPPLGFAIEITGFPPSLFSQEHQRIKGFVFKICSPFSKIQDKQRLNLREYELVSLLRHIAFCMHYLKLHITQGDHVGEGVILSWITPNEPGSSTLLYWSEKSHLNYSAQSVFITYSYFNYTSGYLHHCTIDDLEFDTNFYQVGIGNTTRKFWFITLPGLGPDVPYTFGIIGNHT</sequence>
<keyword evidence="4" id="KW-1185">Reference proteome</keyword>
<dbReference type="PANTHER" id="PTHR22953:SF35">
    <property type="entry name" value="FE(3+)-ZN(2+) PURPLE ACID PHOSPHATASE 12"/>
    <property type="match status" value="1"/>
</dbReference>
<protein>
    <recommendedName>
        <fullName evidence="2">Purple acid phosphatase N-terminal domain-containing protein</fullName>
    </recommendedName>
</protein>
<proteinExistence type="predicted"/>
<reference evidence="3 4" key="1">
    <citation type="journal article" date="2020" name="bioRxiv">
        <title>Sequence and annotation of 42 cannabis genomes reveals extensive copy number variation in cannabinoid synthesis and pathogen resistance genes.</title>
        <authorList>
            <person name="Mckernan K.J."/>
            <person name="Helbert Y."/>
            <person name="Kane L.T."/>
            <person name="Ebling H."/>
            <person name="Zhang L."/>
            <person name="Liu B."/>
            <person name="Eaton Z."/>
            <person name="Mclaughlin S."/>
            <person name="Kingan S."/>
            <person name="Baybayan P."/>
            <person name="Concepcion G."/>
            <person name="Jordan M."/>
            <person name="Riva A."/>
            <person name="Barbazuk W."/>
            <person name="Harkins T."/>
        </authorList>
    </citation>
    <scope>NUCLEOTIDE SEQUENCE [LARGE SCALE GENOMIC DNA]</scope>
    <source>
        <strain evidence="4">cv. Jamaican Lion 4</strain>
        <tissue evidence="3">Leaf</tissue>
    </source>
</reference>
<dbReference type="GO" id="GO:0046872">
    <property type="term" value="F:metal ion binding"/>
    <property type="evidence" value="ECO:0007669"/>
    <property type="project" value="InterPro"/>
</dbReference>
<dbReference type="Gene3D" id="2.60.40.380">
    <property type="entry name" value="Purple acid phosphatase-like, N-terminal"/>
    <property type="match status" value="1"/>
</dbReference>
<organism evidence="3 4">
    <name type="scientific">Cannabis sativa</name>
    <name type="common">Hemp</name>
    <name type="synonym">Marijuana</name>
    <dbReference type="NCBI Taxonomy" id="3483"/>
    <lineage>
        <taxon>Eukaryota</taxon>
        <taxon>Viridiplantae</taxon>
        <taxon>Streptophyta</taxon>
        <taxon>Embryophyta</taxon>
        <taxon>Tracheophyta</taxon>
        <taxon>Spermatophyta</taxon>
        <taxon>Magnoliopsida</taxon>
        <taxon>eudicotyledons</taxon>
        <taxon>Gunneridae</taxon>
        <taxon>Pentapetalae</taxon>
        <taxon>rosids</taxon>
        <taxon>fabids</taxon>
        <taxon>Rosales</taxon>
        <taxon>Cannabaceae</taxon>
        <taxon>Cannabis</taxon>
    </lineage>
</organism>
<keyword evidence="1" id="KW-0732">Signal</keyword>
<dbReference type="InterPro" id="IPR015914">
    <property type="entry name" value="PAPs_N"/>
</dbReference>
<dbReference type="EMBL" id="JAATIQ010000059">
    <property type="protein sequence ID" value="KAF4391454.1"/>
    <property type="molecule type" value="Genomic_DNA"/>
</dbReference>
<accession>A0A7J6H879</accession>
<evidence type="ECO:0000313" key="4">
    <source>
        <dbReference type="Proteomes" id="UP000583929"/>
    </source>
</evidence>
<comment type="caution">
    <text evidence="3">The sequence shown here is derived from an EMBL/GenBank/DDBJ whole genome shotgun (WGS) entry which is preliminary data.</text>
</comment>
<gene>
    <name evidence="3" type="ORF">G4B88_005525</name>
</gene>
<evidence type="ECO:0000259" key="2">
    <source>
        <dbReference type="Pfam" id="PF16656"/>
    </source>
</evidence>
<name>A0A7J6H879_CANSA</name>
<feature type="domain" description="Purple acid phosphatase N-terminal" evidence="2">
    <location>
        <begin position="94"/>
        <end position="181"/>
    </location>
</feature>
<dbReference type="Proteomes" id="UP000583929">
    <property type="component" value="Unassembled WGS sequence"/>
</dbReference>
<dbReference type="PANTHER" id="PTHR22953">
    <property type="entry name" value="ACID PHOSPHATASE RELATED"/>
    <property type="match status" value="1"/>
</dbReference>
<dbReference type="Pfam" id="PF16656">
    <property type="entry name" value="Pur_ac_phosph_N"/>
    <property type="match status" value="1"/>
</dbReference>
<dbReference type="AlphaFoldDB" id="A0A7J6H879"/>
<evidence type="ECO:0000313" key="3">
    <source>
        <dbReference type="EMBL" id="KAF4391454.1"/>
    </source>
</evidence>
<dbReference type="InterPro" id="IPR008963">
    <property type="entry name" value="Purple_acid_Pase-like_N"/>
</dbReference>